<keyword evidence="3" id="KW-1185">Reference proteome</keyword>
<evidence type="ECO:0000313" key="2">
    <source>
        <dbReference type="EMBL" id="ORY63079.1"/>
    </source>
</evidence>
<evidence type="ECO:0000313" key="3">
    <source>
        <dbReference type="Proteomes" id="UP000193689"/>
    </source>
</evidence>
<dbReference type="Proteomes" id="UP000193689">
    <property type="component" value="Unassembled WGS sequence"/>
</dbReference>
<dbReference type="EMBL" id="MCFJ01000008">
    <property type="protein sequence ID" value="ORY63079.1"/>
    <property type="molecule type" value="Genomic_DNA"/>
</dbReference>
<dbReference type="AlphaFoldDB" id="A0A1Y2DV61"/>
<evidence type="ECO:0000256" key="1">
    <source>
        <dbReference type="SAM" id="MobiDB-lite"/>
    </source>
</evidence>
<organism evidence="2 3">
    <name type="scientific">Pseudomassariella vexata</name>
    <dbReference type="NCBI Taxonomy" id="1141098"/>
    <lineage>
        <taxon>Eukaryota</taxon>
        <taxon>Fungi</taxon>
        <taxon>Dikarya</taxon>
        <taxon>Ascomycota</taxon>
        <taxon>Pezizomycotina</taxon>
        <taxon>Sordariomycetes</taxon>
        <taxon>Xylariomycetidae</taxon>
        <taxon>Amphisphaeriales</taxon>
        <taxon>Pseudomassariaceae</taxon>
        <taxon>Pseudomassariella</taxon>
    </lineage>
</organism>
<gene>
    <name evidence="2" type="ORF">BCR38DRAFT_485848</name>
</gene>
<reference evidence="2 3" key="1">
    <citation type="submission" date="2016-07" db="EMBL/GenBank/DDBJ databases">
        <title>Pervasive Adenine N6-methylation of Active Genes in Fungi.</title>
        <authorList>
            <consortium name="DOE Joint Genome Institute"/>
            <person name="Mondo S.J."/>
            <person name="Dannebaum R.O."/>
            <person name="Kuo R.C."/>
            <person name="Labutti K."/>
            <person name="Haridas S."/>
            <person name="Kuo A."/>
            <person name="Salamov A."/>
            <person name="Ahrendt S.R."/>
            <person name="Lipzen A."/>
            <person name="Sullivan W."/>
            <person name="Andreopoulos W.B."/>
            <person name="Clum A."/>
            <person name="Lindquist E."/>
            <person name="Daum C."/>
            <person name="Ramamoorthy G.K."/>
            <person name="Gryganskyi A."/>
            <person name="Culley D."/>
            <person name="Magnuson J.K."/>
            <person name="James T.Y."/>
            <person name="O'Malley M.A."/>
            <person name="Stajich J.E."/>
            <person name="Spatafora J.W."/>
            <person name="Visel A."/>
            <person name="Grigoriev I.V."/>
        </authorList>
    </citation>
    <scope>NUCLEOTIDE SEQUENCE [LARGE SCALE GENOMIC DNA]</scope>
    <source>
        <strain evidence="2 3">CBS 129021</strain>
    </source>
</reference>
<protein>
    <submittedName>
        <fullName evidence="2">Uncharacterized protein</fullName>
    </submittedName>
</protein>
<dbReference type="InParanoid" id="A0A1Y2DV61"/>
<feature type="compositionally biased region" description="Low complexity" evidence="1">
    <location>
        <begin position="1"/>
        <end position="16"/>
    </location>
</feature>
<feature type="region of interest" description="Disordered" evidence="1">
    <location>
        <begin position="1"/>
        <end position="50"/>
    </location>
</feature>
<accession>A0A1Y2DV61</accession>
<proteinExistence type="predicted"/>
<dbReference type="GeneID" id="63780157"/>
<sequence length="151" mass="17552">MAPSTSSKSSRSSRSSRLSRRSKTPRTLSMTEKNIQRRQMYRNRNPESKRREAFRLKRQHTIYQGKILMQCTAWSLLKQEQQISLLCQVEEEIRELFAFFVQNTEEYEGPEDVPGPKLIAQEAVKKVLGDNTHLFGFGADESVPSELTEWI</sequence>
<dbReference type="RefSeq" id="XP_040714736.1">
    <property type="nucleotide sequence ID" value="XM_040863945.1"/>
</dbReference>
<name>A0A1Y2DV61_9PEZI</name>
<comment type="caution">
    <text evidence="2">The sequence shown here is derived from an EMBL/GenBank/DDBJ whole genome shotgun (WGS) entry which is preliminary data.</text>
</comment>